<protein>
    <submittedName>
        <fullName evidence="1">8507_t:CDS:1</fullName>
    </submittedName>
</protein>
<organism evidence="1 2">
    <name type="scientific">Acaulospora morrowiae</name>
    <dbReference type="NCBI Taxonomy" id="94023"/>
    <lineage>
        <taxon>Eukaryota</taxon>
        <taxon>Fungi</taxon>
        <taxon>Fungi incertae sedis</taxon>
        <taxon>Mucoromycota</taxon>
        <taxon>Glomeromycotina</taxon>
        <taxon>Glomeromycetes</taxon>
        <taxon>Diversisporales</taxon>
        <taxon>Acaulosporaceae</taxon>
        <taxon>Acaulospora</taxon>
    </lineage>
</organism>
<accession>A0A9N9C0I5</accession>
<feature type="non-terminal residue" evidence="1">
    <location>
        <position position="1"/>
    </location>
</feature>
<proteinExistence type="predicted"/>
<keyword evidence="2" id="KW-1185">Reference proteome</keyword>
<comment type="caution">
    <text evidence="1">The sequence shown here is derived from an EMBL/GenBank/DDBJ whole genome shotgun (WGS) entry which is preliminary data.</text>
</comment>
<dbReference type="EMBL" id="CAJVPV010005179">
    <property type="protein sequence ID" value="CAG8586342.1"/>
    <property type="molecule type" value="Genomic_DNA"/>
</dbReference>
<gene>
    <name evidence="1" type="ORF">AMORRO_LOCUS7147</name>
</gene>
<dbReference type="Proteomes" id="UP000789342">
    <property type="component" value="Unassembled WGS sequence"/>
</dbReference>
<evidence type="ECO:0000313" key="1">
    <source>
        <dbReference type="EMBL" id="CAG8586342.1"/>
    </source>
</evidence>
<name>A0A9N9C0I5_9GLOM</name>
<evidence type="ECO:0000313" key="2">
    <source>
        <dbReference type="Proteomes" id="UP000789342"/>
    </source>
</evidence>
<dbReference type="AlphaFoldDB" id="A0A9N9C0I5"/>
<sequence length="48" mass="5378">GGGDEDEERLVIIERGKQSNQFIQLATTEKNKWSIPHPIAGSYCSMRS</sequence>
<reference evidence="1" key="1">
    <citation type="submission" date="2021-06" db="EMBL/GenBank/DDBJ databases">
        <authorList>
            <person name="Kallberg Y."/>
            <person name="Tangrot J."/>
            <person name="Rosling A."/>
        </authorList>
    </citation>
    <scope>NUCLEOTIDE SEQUENCE</scope>
    <source>
        <strain evidence="1">CL551</strain>
    </source>
</reference>